<sequence>MLRLDKFCHAQRKPMSLKLCKLIYSICGILERALSMLPQVRILPLSWCFLHSLMNCPKHRIHLQKFPSVLCKHVDLQWWHPKT</sequence>
<dbReference type="EMBL" id="JAPFFI010000013">
    <property type="protein sequence ID" value="KAJ6371358.1"/>
    <property type="molecule type" value="Genomic_DNA"/>
</dbReference>
<proteinExistence type="predicted"/>
<reference evidence="1" key="1">
    <citation type="submission" date="2022-10" db="EMBL/GenBank/DDBJ databases">
        <authorList>
            <person name="Hyden B.L."/>
            <person name="Feng K."/>
            <person name="Yates T."/>
            <person name="Jawdy S."/>
            <person name="Smart L.B."/>
            <person name="Muchero W."/>
        </authorList>
    </citation>
    <scope>NUCLEOTIDE SEQUENCE</scope>
    <source>
        <tissue evidence="1">Shoot tip</tissue>
    </source>
</reference>
<protein>
    <submittedName>
        <fullName evidence="1">Uncharacterized protein</fullName>
    </submittedName>
</protein>
<accession>A0ABQ9B3Y9</accession>
<dbReference type="Proteomes" id="UP001141253">
    <property type="component" value="Chromosome 17"/>
</dbReference>
<gene>
    <name evidence="1" type="ORF">OIU77_001793</name>
</gene>
<name>A0ABQ9B3Y9_9ROSI</name>
<organism evidence="1 2">
    <name type="scientific">Salix suchowensis</name>
    <dbReference type="NCBI Taxonomy" id="1278906"/>
    <lineage>
        <taxon>Eukaryota</taxon>
        <taxon>Viridiplantae</taxon>
        <taxon>Streptophyta</taxon>
        <taxon>Embryophyta</taxon>
        <taxon>Tracheophyta</taxon>
        <taxon>Spermatophyta</taxon>
        <taxon>Magnoliopsida</taxon>
        <taxon>eudicotyledons</taxon>
        <taxon>Gunneridae</taxon>
        <taxon>Pentapetalae</taxon>
        <taxon>rosids</taxon>
        <taxon>fabids</taxon>
        <taxon>Malpighiales</taxon>
        <taxon>Salicaceae</taxon>
        <taxon>Saliceae</taxon>
        <taxon>Salix</taxon>
    </lineage>
</organism>
<evidence type="ECO:0000313" key="2">
    <source>
        <dbReference type="Proteomes" id="UP001141253"/>
    </source>
</evidence>
<evidence type="ECO:0000313" key="1">
    <source>
        <dbReference type="EMBL" id="KAJ6371358.1"/>
    </source>
</evidence>
<reference evidence="1" key="2">
    <citation type="journal article" date="2023" name="Int. J. Mol. Sci.">
        <title>De Novo Assembly and Annotation of 11 Diverse Shrub Willow (Salix) Genomes Reveals Novel Gene Organization in Sex-Linked Regions.</title>
        <authorList>
            <person name="Hyden B."/>
            <person name="Feng K."/>
            <person name="Yates T.B."/>
            <person name="Jawdy S."/>
            <person name="Cereghino C."/>
            <person name="Smart L.B."/>
            <person name="Muchero W."/>
        </authorList>
    </citation>
    <scope>NUCLEOTIDE SEQUENCE</scope>
    <source>
        <tissue evidence="1">Shoot tip</tissue>
    </source>
</reference>
<comment type="caution">
    <text evidence="1">The sequence shown here is derived from an EMBL/GenBank/DDBJ whole genome shotgun (WGS) entry which is preliminary data.</text>
</comment>
<keyword evidence="2" id="KW-1185">Reference proteome</keyword>